<feature type="chain" id="PRO_5014428411" evidence="3">
    <location>
        <begin position="21"/>
        <end position="140"/>
    </location>
</feature>
<dbReference type="GO" id="GO:0030215">
    <property type="term" value="F:semaphorin receptor binding"/>
    <property type="evidence" value="ECO:0007669"/>
    <property type="project" value="InterPro"/>
</dbReference>
<protein>
    <submittedName>
        <fullName evidence="5">SEMA4C isoform 6</fullName>
    </submittedName>
</protein>
<dbReference type="InterPro" id="IPR001627">
    <property type="entry name" value="Semap_dom"/>
</dbReference>
<evidence type="ECO:0000256" key="2">
    <source>
        <dbReference type="PROSITE-ProRule" id="PRU00352"/>
    </source>
</evidence>
<evidence type="ECO:0000259" key="4">
    <source>
        <dbReference type="PROSITE" id="PS51004"/>
    </source>
</evidence>
<evidence type="ECO:0000256" key="3">
    <source>
        <dbReference type="SAM" id="SignalP"/>
    </source>
</evidence>
<sequence length="140" mass="15839">MAPHWAVWLLAARLWGLGIGAEVWWNLVPRKTVSSGELATVVRRFSQTGIQDFLTLTLTEQTGLLYVGAREALFAFSMEALELQGAISWEAPVEKKTECIQKGKNNQTECFNFIRFLQPYNASHLYVCGTYAFQPKCTYV</sequence>
<feature type="domain" description="Sema" evidence="4">
    <location>
        <begin position="30"/>
        <end position="140"/>
    </location>
</feature>
<dbReference type="EMBL" id="NDHI03003686">
    <property type="protein sequence ID" value="PNJ08574.1"/>
    <property type="molecule type" value="Genomic_DNA"/>
</dbReference>
<keyword evidence="1" id="KW-0325">Glycoprotein</keyword>
<comment type="caution">
    <text evidence="2">Lacks conserved residue(s) required for the propagation of feature annotation.</text>
</comment>
<name>A0A2J8RJ80_PONAB</name>
<dbReference type="PANTHER" id="PTHR11036">
    <property type="entry name" value="SEMAPHORIN"/>
    <property type="match status" value="1"/>
</dbReference>
<dbReference type="InterPro" id="IPR027231">
    <property type="entry name" value="Semaphorin"/>
</dbReference>
<dbReference type="PANTHER" id="PTHR11036:SF16">
    <property type="entry name" value="SEMAPHORIN-4C"/>
    <property type="match status" value="1"/>
</dbReference>
<dbReference type="InterPro" id="IPR015943">
    <property type="entry name" value="WD40/YVTN_repeat-like_dom_sf"/>
</dbReference>
<evidence type="ECO:0000256" key="1">
    <source>
        <dbReference type="ARBA" id="ARBA00023180"/>
    </source>
</evidence>
<dbReference type="GO" id="GO:0030672">
    <property type="term" value="C:synaptic vesicle membrane"/>
    <property type="evidence" value="ECO:0007669"/>
    <property type="project" value="TreeGrafter"/>
</dbReference>
<comment type="caution">
    <text evidence="5">The sequence shown here is derived from an EMBL/GenBank/DDBJ whole genome shotgun (WGS) entry which is preliminary data.</text>
</comment>
<dbReference type="SUPFAM" id="SSF101912">
    <property type="entry name" value="Sema domain"/>
    <property type="match status" value="1"/>
</dbReference>
<dbReference type="GO" id="GO:0030335">
    <property type="term" value="P:positive regulation of cell migration"/>
    <property type="evidence" value="ECO:0007669"/>
    <property type="project" value="TreeGrafter"/>
</dbReference>
<organism evidence="5">
    <name type="scientific">Pongo abelii</name>
    <name type="common">Sumatran orangutan</name>
    <name type="synonym">Pongo pygmaeus abelii</name>
    <dbReference type="NCBI Taxonomy" id="9601"/>
    <lineage>
        <taxon>Eukaryota</taxon>
        <taxon>Metazoa</taxon>
        <taxon>Chordata</taxon>
        <taxon>Craniata</taxon>
        <taxon>Vertebrata</taxon>
        <taxon>Euteleostomi</taxon>
        <taxon>Mammalia</taxon>
        <taxon>Eutheria</taxon>
        <taxon>Euarchontoglires</taxon>
        <taxon>Primates</taxon>
        <taxon>Haplorrhini</taxon>
        <taxon>Catarrhini</taxon>
        <taxon>Hominidae</taxon>
        <taxon>Pongo</taxon>
    </lineage>
</organism>
<feature type="signal peptide" evidence="3">
    <location>
        <begin position="1"/>
        <end position="20"/>
    </location>
</feature>
<feature type="non-terminal residue" evidence="5">
    <location>
        <position position="140"/>
    </location>
</feature>
<dbReference type="GO" id="GO:0001755">
    <property type="term" value="P:neural crest cell migration"/>
    <property type="evidence" value="ECO:0007669"/>
    <property type="project" value="TreeGrafter"/>
</dbReference>
<proteinExistence type="predicted"/>
<dbReference type="GO" id="GO:0005886">
    <property type="term" value="C:plasma membrane"/>
    <property type="evidence" value="ECO:0007669"/>
    <property type="project" value="TreeGrafter"/>
</dbReference>
<keyword evidence="3" id="KW-0732">Signal</keyword>
<dbReference type="GO" id="GO:0045499">
    <property type="term" value="F:chemorepellent activity"/>
    <property type="evidence" value="ECO:0007669"/>
    <property type="project" value="TreeGrafter"/>
</dbReference>
<dbReference type="AlphaFoldDB" id="A0A2J8RJ80"/>
<reference evidence="5" key="1">
    <citation type="submission" date="2017-12" db="EMBL/GenBank/DDBJ databases">
        <title>High-resolution comparative analysis of great ape genomes.</title>
        <authorList>
            <person name="Pollen A."/>
            <person name="Hastie A."/>
            <person name="Hormozdiari F."/>
            <person name="Dougherty M."/>
            <person name="Liu R."/>
            <person name="Chaisson M."/>
            <person name="Hoppe E."/>
            <person name="Hill C."/>
            <person name="Pang A."/>
            <person name="Hillier L."/>
            <person name="Baker C."/>
            <person name="Armstrong J."/>
            <person name="Shendure J."/>
            <person name="Paten B."/>
            <person name="Wilson R."/>
            <person name="Chao H."/>
            <person name="Schneider V."/>
            <person name="Ventura M."/>
            <person name="Kronenberg Z."/>
            <person name="Murali S."/>
            <person name="Gordon D."/>
            <person name="Cantsilieris S."/>
            <person name="Munson K."/>
            <person name="Nelson B."/>
            <person name="Raja A."/>
            <person name="Underwood J."/>
            <person name="Diekhans M."/>
            <person name="Fiddes I."/>
            <person name="Haussler D."/>
            <person name="Eichler E."/>
        </authorList>
    </citation>
    <scope>NUCLEOTIDE SEQUENCE [LARGE SCALE GENOMIC DNA]</scope>
    <source>
        <strain evidence="5">Susie</strain>
    </source>
</reference>
<dbReference type="PROSITE" id="PS51004">
    <property type="entry name" value="SEMA"/>
    <property type="match status" value="1"/>
</dbReference>
<dbReference type="GO" id="GO:0071526">
    <property type="term" value="P:semaphorin-plexin signaling pathway"/>
    <property type="evidence" value="ECO:0007669"/>
    <property type="project" value="TreeGrafter"/>
</dbReference>
<accession>A0A2J8RJ80</accession>
<dbReference type="Gene3D" id="2.130.10.10">
    <property type="entry name" value="YVTN repeat-like/Quinoprotein amine dehydrogenase"/>
    <property type="match status" value="1"/>
</dbReference>
<evidence type="ECO:0000313" key="5">
    <source>
        <dbReference type="EMBL" id="PNJ08574.1"/>
    </source>
</evidence>
<gene>
    <name evidence="5" type="ORF">CR201_G0050537</name>
</gene>
<dbReference type="InterPro" id="IPR036352">
    <property type="entry name" value="Semap_dom_sf"/>
</dbReference>
<dbReference type="GO" id="GO:0007411">
    <property type="term" value="P:axon guidance"/>
    <property type="evidence" value="ECO:0007669"/>
    <property type="project" value="TreeGrafter"/>
</dbReference>